<protein>
    <submittedName>
        <fullName evidence="2">Uncharacterized protein</fullName>
    </submittedName>
</protein>
<reference evidence="2" key="1">
    <citation type="submission" date="2016-02" db="EMBL/GenBank/DDBJ databases">
        <title>WGS assembly of Manihot esculenta.</title>
        <authorList>
            <person name="Bredeson J.V."/>
            <person name="Prochnik S.E."/>
            <person name="Lyons J.B."/>
            <person name="Schmutz J."/>
            <person name="Grimwood J."/>
            <person name="Vrebalov J."/>
            <person name="Bart R.S."/>
            <person name="Amuge T."/>
            <person name="Ferguson M.E."/>
            <person name="Green R."/>
            <person name="Putnam N."/>
            <person name="Stites J."/>
            <person name="Rounsley S."/>
            <person name="Rokhsar D.S."/>
        </authorList>
    </citation>
    <scope>NUCLEOTIDE SEQUENCE [LARGE SCALE GENOMIC DNA]</scope>
    <source>
        <tissue evidence="2">Leaf</tissue>
    </source>
</reference>
<gene>
    <name evidence="2" type="ORF">MANES_03G017000</name>
</gene>
<dbReference type="PANTHER" id="PTHR31170">
    <property type="entry name" value="BNAC04G53230D PROTEIN"/>
    <property type="match status" value="1"/>
</dbReference>
<accession>A0A2C9W3J9</accession>
<proteinExistence type="predicted"/>
<keyword evidence="1" id="KW-0472">Membrane</keyword>
<dbReference type="InterPro" id="IPR004158">
    <property type="entry name" value="DUF247_pln"/>
</dbReference>
<dbReference type="EMBL" id="CM004389">
    <property type="protein sequence ID" value="OAY53697.1"/>
    <property type="molecule type" value="Genomic_DNA"/>
</dbReference>
<dbReference type="PANTHER" id="PTHR31170:SF25">
    <property type="entry name" value="BNAA09G04570D PROTEIN"/>
    <property type="match status" value="1"/>
</dbReference>
<dbReference type="STRING" id="3983.A0A2C9W3J9"/>
<organism evidence="2">
    <name type="scientific">Manihot esculenta</name>
    <name type="common">Cassava</name>
    <name type="synonym">Jatropha manihot</name>
    <dbReference type="NCBI Taxonomy" id="3983"/>
    <lineage>
        <taxon>Eukaryota</taxon>
        <taxon>Viridiplantae</taxon>
        <taxon>Streptophyta</taxon>
        <taxon>Embryophyta</taxon>
        <taxon>Tracheophyta</taxon>
        <taxon>Spermatophyta</taxon>
        <taxon>Magnoliopsida</taxon>
        <taxon>eudicotyledons</taxon>
        <taxon>Gunneridae</taxon>
        <taxon>Pentapetalae</taxon>
        <taxon>rosids</taxon>
        <taxon>fabids</taxon>
        <taxon>Malpighiales</taxon>
        <taxon>Euphorbiaceae</taxon>
        <taxon>Crotonoideae</taxon>
        <taxon>Manihoteae</taxon>
        <taxon>Manihot</taxon>
    </lineage>
</organism>
<keyword evidence="1" id="KW-0812">Transmembrane</keyword>
<dbReference type="AlphaFoldDB" id="A0A2C9W3J9"/>
<keyword evidence="1" id="KW-1133">Transmembrane helix</keyword>
<sequence length="436" mass="50500">MDIIEAATQRIENSSDTLINIKKLETSMMGELNNLPAQSSKSKYCICRFPKRLRDCNERVYKPAMVSIGPLHHGKEALKAMEEHKRRYLQDFLQRTKVSLLDYIKLIKEKEERLRNSYVESIELSSDDFTEMILVDAAFIIEVFWRFLVNERQDDEGDHMFNKPQIIRDISLDIWLLENQLPFFILEDVFNLSGHDQTISFTRLTNEFLKKLWDLEEMPHSVEKNNQSSEISHLVDFLRSHLQPPELQAKEKPENLITPSLEDLQSAGILIKLRSGRNLFDIKFKDGLRLVAGDTEILLKNLLAFELCHCSTPYVNDYIITMSRLVNTKKDENILVNRRIAENLLGENDMPSFFKSLLKDAYFSADHFYFSGLIEELNSSCDSSWKKWRLQLRRDYFGDPWAAICVMQAIVLLVLTVIQVVYAIKSSGGSTTAKGN</sequence>
<evidence type="ECO:0000313" key="2">
    <source>
        <dbReference type="EMBL" id="OAY53697.1"/>
    </source>
</evidence>
<name>A0A2C9W3J9_MANES</name>
<feature type="transmembrane region" description="Helical" evidence="1">
    <location>
        <begin position="401"/>
        <end position="424"/>
    </location>
</feature>
<evidence type="ECO:0000256" key="1">
    <source>
        <dbReference type="SAM" id="Phobius"/>
    </source>
</evidence>
<dbReference type="Pfam" id="PF03140">
    <property type="entry name" value="DUF247"/>
    <property type="match status" value="1"/>
</dbReference>